<evidence type="ECO:0000313" key="1">
    <source>
        <dbReference type="EMBL" id="MBP2239935.1"/>
    </source>
</evidence>
<keyword evidence="2" id="KW-1185">Reference proteome</keyword>
<sequence length="153" mass="17804">MYRNRGIFFLLLLCSLLVSGCSIGMQELIVNQHAEAFLTKNNELQFRFKINERILNEQQVYKVKVTIHNDRLASALGMDEIIYGGQTNYNGEYIEVRQDKENVIFMTPIPLLKDLHVFEIEEMIMNEEAVSIEVFNDEEVFAKAYLNNFSSQL</sequence>
<accession>A0ABS4RAM5</accession>
<comment type="caution">
    <text evidence="1">The sequence shown here is derived from an EMBL/GenBank/DDBJ whole genome shotgun (WGS) entry which is preliminary data.</text>
</comment>
<proteinExistence type="predicted"/>
<name>A0ABS4RAM5_9BACI</name>
<reference evidence="1 2" key="1">
    <citation type="submission" date="2021-03" db="EMBL/GenBank/DDBJ databases">
        <title>Genomic Encyclopedia of Type Strains, Phase IV (KMG-IV): sequencing the most valuable type-strain genomes for metagenomic binning, comparative biology and taxonomic classification.</title>
        <authorList>
            <person name="Goeker M."/>
        </authorList>
    </citation>
    <scope>NUCLEOTIDE SEQUENCE [LARGE SCALE GENOMIC DNA]</scope>
    <source>
        <strain evidence="1 2">DSM 26675</strain>
    </source>
</reference>
<protein>
    <recommendedName>
        <fullName evidence="3">Lipoprotein</fullName>
    </recommendedName>
</protein>
<evidence type="ECO:0008006" key="3">
    <source>
        <dbReference type="Google" id="ProtNLM"/>
    </source>
</evidence>
<dbReference type="Proteomes" id="UP001519293">
    <property type="component" value="Unassembled WGS sequence"/>
</dbReference>
<dbReference type="RefSeq" id="WP_066393139.1">
    <property type="nucleotide sequence ID" value="NZ_JAGIKZ010000002.1"/>
</dbReference>
<gene>
    <name evidence="1" type="ORF">J2Z40_000488</name>
</gene>
<evidence type="ECO:0000313" key="2">
    <source>
        <dbReference type="Proteomes" id="UP001519293"/>
    </source>
</evidence>
<dbReference type="PROSITE" id="PS51257">
    <property type="entry name" value="PROKAR_LIPOPROTEIN"/>
    <property type="match status" value="1"/>
</dbReference>
<dbReference type="EMBL" id="JAGIKZ010000002">
    <property type="protein sequence ID" value="MBP2239935.1"/>
    <property type="molecule type" value="Genomic_DNA"/>
</dbReference>
<organism evidence="1 2">
    <name type="scientific">Cytobacillus eiseniae</name>
    <dbReference type="NCBI Taxonomy" id="762947"/>
    <lineage>
        <taxon>Bacteria</taxon>
        <taxon>Bacillati</taxon>
        <taxon>Bacillota</taxon>
        <taxon>Bacilli</taxon>
        <taxon>Bacillales</taxon>
        <taxon>Bacillaceae</taxon>
        <taxon>Cytobacillus</taxon>
    </lineage>
</organism>